<keyword evidence="3" id="KW-0813">Transport</keyword>
<evidence type="ECO:0000256" key="4">
    <source>
        <dbReference type="ARBA" id="ARBA00022490"/>
    </source>
</evidence>
<dbReference type="Proteomes" id="UP000192356">
    <property type="component" value="Unassembled WGS sequence"/>
</dbReference>
<evidence type="ECO:0000259" key="11">
    <source>
        <dbReference type="Pfam" id="PF01602"/>
    </source>
</evidence>
<name>A0A1X0QAK1_9MICR</name>
<evidence type="ECO:0000256" key="8">
    <source>
        <dbReference type="ARBA" id="ARBA00023034"/>
    </source>
</evidence>
<comment type="caution">
    <text evidence="14">The sequence shown here is derived from an EMBL/GenBank/DDBJ whole genome shotgun (WGS) entry which is preliminary data.</text>
</comment>
<proteinExistence type="predicted"/>
<sequence length="763" mass="87465">MLSALFVEDNEVAVDESLINKDPELACKSLISQQSKGNFNQDLLFPISNAIMTSKNNKVKRLFYYYMETIVNEEAFIMCISQVNKDLESPNEYVRGLALKLVSKFNLDHINLNIIKENLNHNCYYVRMNAVSCLITLALRFSFDIKNDLIRLLTSERNSKVINVIFAGMSQLNISIDQYLNENYSNEVLIMLVKLTENSQFISKLISSDNNELTFISNCKLIKIGFIDKANYQRILGILKFNTKFRKDFLPYIEYLNEELLINILELVDPFEYQFSTKIIDKCINEVSMKNHSLINDVLFRKYKDTSFTEGDRCVFKIMLLEKMCILTKICYIYNDELLDEALTALKQSDQPEILFAYLKYVGEIQQVSNDDKITNSLIDLILIVKYGKILRTCLDVISYNVNVDNYTKIVDLFIDLLNDKSLANSFADKFETFILSYICLSVCSMYKKEFDCKAKVIAMVLKSIQFGKESRIMDASSHSTLLTVLRSFINDSCDYKPTDLLIEKVSEKSVFDVINFKILNRNSISHVKNISESTDAVNTSTVQLTSISDPLYVECNVSFSKYDCLLDYLIINQTSHTLQSLEFDYVYSPQLSLINGNFPLSIAPESAITVKNQFSVLESSSSFISGTISFTYRDNNILKQFYQHLSEIKLDIKNFLIPTTTDFIEKWKALAWENVYSAELELNDLDITLQKLIKSVNGNLCDKQSIYNFLVANVACQTIQKGLILINICMNEKSGIEIRVRSSKESVVKLISGLLRNTIKSL</sequence>
<dbReference type="GO" id="GO:0006886">
    <property type="term" value="P:intracellular protein transport"/>
    <property type="evidence" value="ECO:0007669"/>
    <property type="project" value="InterPro"/>
</dbReference>
<keyword evidence="9" id="KW-0472">Membrane</keyword>
<evidence type="ECO:0000259" key="13">
    <source>
        <dbReference type="Pfam" id="PF14806"/>
    </source>
</evidence>
<keyword evidence="7" id="KW-0653">Protein transport</keyword>
<keyword evidence="15" id="KW-1185">Reference proteome</keyword>
<keyword evidence="4" id="KW-0963">Cytoplasm</keyword>
<dbReference type="PANTHER" id="PTHR10635">
    <property type="entry name" value="COATOMER SUBUNIT BETA"/>
    <property type="match status" value="1"/>
</dbReference>
<dbReference type="Pfam" id="PF07718">
    <property type="entry name" value="Coatamer_beta_C"/>
    <property type="match status" value="1"/>
</dbReference>
<keyword evidence="8" id="KW-0333">Golgi apparatus</keyword>
<keyword evidence="5" id="KW-0677">Repeat</keyword>
<dbReference type="GO" id="GO:0000139">
    <property type="term" value="C:Golgi membrane"/>
    <property type="evidence" value="ECO:0007669"/>
    <property type="project" value="UniProtKB-SubCell"/>
</dbReference>
<dbReference type="OrthoDB" id="10261439at2759"/>
<dbReference type="AlphaFoldDB" id="A0A1X0QAK1"/>
<dbReference type="VEuPathDB" id="MicrosporidiaDB:HERIO_1305"/>
<keyword evidence="10" id="KW-0968">Cytoplasmic vesicle</keyword>
<evidence type="ECO:0000256" key="10">
    <source>
        <dbReference type="ARBA" id="ARBA00023329"/>
    </source>
</evidence>
<dbReference type="InterPro" id="IPR011989">
    <property type="entry name" value="ARM-like"/>
</dbReference>
<gene>
    <name evidence="14" type="primary">COPB</name>
    <name evidence="14" type="ORF">HERIO_1305</name>
</gene>
<organism evidence="14 15">
    <name type="scientific">Hepatospora eriocheir</name>
    <dbReference type="NCBI Taxonomy" id="1081669"/>
    <lineage>
        <taxon>Eukaryota</taxon>
        <taxon>Fungi</taxon>
        <taxon>Fungi incertae sedis</taxon>
        <taxon>Microsporidia</taxon>
        <taxon>Hepatosporidae</taxon>
        <taxon>Hepatospora</taxon>
    </lineage>
</organism>
<keyword evidence="6" id="KW-0931">ER-Golgi transport</keyword>
<dbReference type="InterPro" id="IPR016460">
    <property type="entry name" value="COPB1"/>
</dbReference>
<evidence type="ECO:0000256" key="1">
    <source>
        <dbReference type="ARBA" id="ARBA00004255"/>
    </source>
</evidence>
<accession>A0A1X0QAK1</accession>
<dbReference type="SUPFAM" id="SSF48371">
    <property type="entry name" value="ARM repeat"/>
    <property type="match status" value="1"/>
</dbReference>
<evidence type="ECO:0000256" key="2">
    <source>
        <dbReference type="ARBA" id="ARBA00004347"/>
    </source>
</evidence>
<feature type="domain" description="Clathrin/coatomer adaptor adaptin-like N-terminal" evidence="11">
    <location>
        <begin position="26"/>
        <end position="172"/>
    </location>
</feature>
<dbReference type="Pfam" id="PF01602">
    <property type="entry name" value="Adaptin_N"/>
    <property type="match status" value="1"/>
</dbReference>
<dbReference type="GO" id="GO:0006891">
    <property type="term" value="P:intra-Golgi vesicle-mediated transport"/>
    <property type="evidence" value="ECO:0007669"/>
    <property type="project" value="TreeGrafter"/>
</dbReference>
<evidence type="ECO:0000313" key="15">
    <source>
        <dbReference type="Proteomes" id="UP000192356"/>
    </source>
</evidence>
<feature type="domain" description="Coatomer beta subunit appendage platform" evidence="13">
    <location>
        <begin position="645"/>
        <end position="750"/>
    </location>
</feature>
<dbReference type="GO" id="GO:0006888">
    <property type="term" value="P:endoplasmic reticulum to Golgi vesicle-mediated transport"/>
    <property type="evidence" value="ECO:0007669"/>
    <property type="project" value="TreeGrafter"/>
</dbReference>
<comment type="subcellular location">
    <subcellularLocation>
        <location evidence="2">Cytoplasmic vesicle</location>
        <location evidence="2">COPI-coated vesicle membrane</location>
        <topology evidence="2">Peripheral membrane protein</topology>
        <orientation evidence="2">Cytoplasmic side</orientation>
    </subcellularLocation>
    <subcellularLocation>
        <location evidence="1">Golgi apparatus membrane</location>
        <topology evidence="1">Peripheral membrane protein</topology>
        <orientation evidence="1">Cytoplasmic side</orientation>
    </subcellularLocation>
</comment>
<dbReference type="InterPro" id="IPR002553">
    <property type="entry name" value="Clathrin/coatomer_adapt-like_N"/>
</dbReference>
<dbReference type="Gene3D" id="1.25.10.10">
    <property type="entry name" value="Leucine-rich Repeat Variant"/>
    <property type="match status" value="1"/>
</dbReference>
<dbReference type="GO" id="GO:0030126">
    <property type="term" value="C:COPI vesicle coat"/>
    <property type="evidence" value="ECO:0007669"/>
    <property type="project" value="InterPro"/>
</dbReference>
<reference evidence="14 15" key="1">
    <citation type="journal article" date="2017" name="Environ. Microbiol.">
        <title>Decay of the glycolytic pathway and adaptation to intranuclear parasitism within Enterocytozoonidae microsporidia.</title>
        <authorList>
            <person name="Wiredu Boakye D."/>
            <person name="Jaroenlak P."/>
            <person name="Prachumwat A."/>
            <person name="Williams T.A."/>
            <person name="Bateman K.S."/>
            <person name="Itsathitphaisarn O."/>
            <person name="Sritunyalucksana K."/>
            <person name="Paszkiewicz K.H."/>
            <person name="Moore K.A."/>
            <person name="Stentiford G.D."/>
            <person name="Williams B.A."/>
        </authorList>
    </citation>
    <scope>NUCLEOTIDE SEQUENCE [LARGE SCALE GENOMIC DNA]</scope>
    <source>
        <strain evidence="14 15">GB1</strain>
    </source>
</reference>
<evidence type="ECO:0000256" key="3">
    <source>
        <dbReference type="ARBA" id="ARBA00022448"/>
    </source>
</evidence>
<dbReference type="EMBL" id="LVKB01000061">
    <property type="protein sequence ID" value="ORD96796.1"/>
    <property type="molecule type" value="Genomic_DNA"/>
</dbReference>
<evidence type="ECO:0000256" key="9">
    <source>
        <dbReference type="ARBA" id="ARBA00023136"/>
    </source>
</evidence>
<evidence type="ECO:0000259" key="12">
    <source>
        <dbReference type="Pfam" id="PF07718"/>
    </source>
</evidence>
<protein>
    <submittedName>
        <fullName evidence="14">COPB</fullName>
    </submittedName>
</protein>
<dbReference type="GO" id="GO:0005198">
    <property type="term" value="F:structural molecule activity"/>
    <property type="evidence" value="ECO:0007669"/>
    <property type="project" value="InterPro"/>
</dbReference>
<evidence type="ECO:0000256" key="7">
    <source>
        <dbReference type="ARBA" id="ARBA00022927"/>
    </source>
</evidence>
<dbReference type="InterPro" id="IPR011710">
    <property type="entry name" value="Coatomer_bsu_C"/>
</dbReference>
<dbReference type="Pfam" id="PF14806">
    <property type="entry name" value="Coatomer_b_Cpla"/>
    <property type="match status" value="1"/>
</dbReference>
<evidence type="ECO:0000313" key="14">
    <source>
        <dbReference type="EMBL" id="ORD96796.1"/>
    </source>
</evidence>
<evidence type="ECO:0000256" key="6">
    <source>
        <dbReference type="ARBA" id="ARBA00022892"/>
    </source>
</evidence>
<dbReference type="InterPro" id="IPR016024">
    <property type="entry name" value="ARM-type_fold"/>
</dbReference>
<dbReference type="VEuPathDB" id="MicrosporidiaDB:A0H76_2083"/>
<evidence type="ECO:0000256" key="5">
    <source>
        <dbReference type="ARBA" id="ARBA00022737"/>
    </source>
</evidence>
<feature type="domain" description="Coatomer beta subunit C-terminal" evidence="12">
    <location>
        <begin position="530"/>
        <end position="631"/>
    </location>
</feature>
<dbReference type="PANTHER" id="PTHR10635:SF0">
    <property type="entry name" value="COATOMER SUBUNIT BETA"/>
    <property type="match status" value="1"/>
</dbReference>
<dbReference type="InterPro" id="IPR029446">
    <property type="entry name" value="COPB1_appendage_platform_dom"/>
</dbReference>